<feature type="transmembrane region" description="Helical" evidence="23">
    <location>
        <begin position="128"/>
        <end position="150"/>
    </location>
</feature>
<dbReference type="InterPro" id="IPR050980">
    <property type="entry name" value="2C_sensor_his_kinase"/>
</dbReference>
<dbReference type="GO" id="GO:0005886">
    <property type="term" value="C:plasma membrane"/>
    <property type="evidence" value="ECO:0007669"/>
    <property type="project" value="UniProtKB-SubCell"/>
</dbReference>
<dbReference type="EMBL" id="CACRSM010000002">
    <property type="protein sequence ID" value="VYS98656.1"/>
    <property type="molecule type" value="Genomic_DNA"/>
</dbReference>
<evidence type="ECO:0000256" key="5">
    <source>
        <dbReference type="ARBA" id="ARBA00012438"/>
    </source>
</evidence>
<feature type="domain" description="HAMP" evidence="25">
    <location>
        <begin position="155"/>
        <end position="207"/>
    </location>
</feature>
<comment type="subcellular location">
    <subcellularLocation>
        <location evidence="4">Cell membrane</location>
        <topology evidence="4">Multi-pass membrane protein</topology>
    </subcellularLocation>
</comment>
<keyword evidence="10" id="KW-0547">Nucleotide-binding</keyword>
<dbReference type="SUPFAM" id="SSF47384">
    <property type="entry name" value="Homodimeric domain of signal transducing histidine kinase"/>
    <property type="match status" value="1"/>
</dbReference>
<dbReference type="Gene3D" id="3.30.565.10">
    <property type="entry name" value="Histidine kinase-like ATPase, C-terminal domain"/>
    <property type="match status" value="1"/>
</dbReference>
<keyword evidence="7" id="KW-0597">Phosphoprotein</keyword>
<evidence type="ECO:0000256" key="12">
    <source>
        <dbReference type="ARBA" id="ARBA00022801"/>
    </source>
</evidence>
<evidence type="ECO:0000256" key="4">
    <source>
        <dbReference type="ARBA" id="ARBA00004651"/>
    </source>
</evidence>
<dbReference type="InterPro" id="IPR004358">
    <property type="entry name" value="Sig_transdc_His_kin-like_C"/>
</dbReference>
<organism evidence="26">
    <name type="scientific">Schaalia odontolytica</name>
    <dbReference type="NCBI Taxonomy" id="1660"/>
    <lineage>
        <taxon>Bacteria</taxon>
        <taxon>Bacillati</taxon>
        <taxon>Actinomycetota</taxon>
        <taxon>Actinomycetes</taxon>
        <taxon>Actinomycetales</taxon>
        <taxon>Actinomycetaceae</taxon>
        <taxon>Schaalia</taxon>
    </lineage>
</organism>
<keyword evidence="13" id="KW-0067">ATP-binding</keyword>
<evidence type="ECO:0000256" key="18">
    <source>
        <dbReference type="ARBA" id="ARBA00023016"/>
    </source>
</evidence>
<dbReference type="Gene3D" id="6.10.340.10">
    <property type="match status" value="1"/>
</dbReference>
<evidence type="ECO:0000256" key="23">
    <source>
        <dbReference type="SAM" id="Phobius"/>
    </source>
</evidence>
<evidence type="ECO:0000256" key="6">
    <source>
        <dbReference type="ARBA" id="ARBA00022475"/>
    </source>
</evidence>
<evidence type="ECO:0000256" key="15">
    <source>
        <dbReference type="ARBA" id="ARBA00022912"/>
    </source>
</evidence>
<protein>
    <recommendedName>
        <fullName evidence="21">Signal transduction histidine-protein kinase/phosphatase MprB</fullName>
        <ecNumber evidence="5">2.7.13.3</ecNumber>
    </recommendedName>
    <alternativeName>
        <fullName evidence="22">Mycobacterial persistence regulator B</fullName>
    </alternativeName>
</protein>
<evidence type="ECO:0000256" key="2">
    <source>
        <dbReference type="ARBA" id="ARBA00001936"/>
    </source>
</evidence>
<evidence type="ECO:0000256" key="13">
    <source>
        <dbReference type="ARBA" id="ARBA00022840"/>
    </source>
</evidence>
<evidence type="ECO:0000256" key="22">
    <source>
        <dbReference type="ARBA" id="ARBA00041776"/>
    </source>
</evidence>
<keyword evidence="12" id="KW-0378">Hydrolase</keyword>
<dbReference type="PROSITE" id="PS50885">
    <property type="entry name" value="HAMP"/>
    <property type="match status" value="1"/>
</dbReference>
<sequence length="441" mass="48242">MRRRAARMILTAVAVVALIFGIPAAVASSLIVWNTQTASLETRVQTVQTNLDRRLRTSTLSEGYARMWAQTLVTNGEPAYVEIMIPQNPQPITLGERLRGITITRSASSPDGVKVTVMISARNAIRSIVRVSGLFLLGILVSLVVGWALAARFSRRLSAPLIYLSAQAEQIGSGQVRARVKPSGIEEIDLVQEELQRTGEKMARRLAAERQLAADASHQLRTPLTALSMRLEEIEMISTEEEVQEEARSCLEQVERLTTVVTELLDTNKRHASATEAIDVLEVFNTQREEWEEAFEKADRVLRFTDEADMPILADEAKIAQVLATLIENSLRYGAGTTWVHARNSANSRGVIIEVSDEGEGVDAELAPYIFENGVSGHGSSGIGLALAKDLIETMGGRIELSQAVPPVFTLSLAAIPASYDPGRVMPEGALVSMGRRSRRF</sequence>
<dbReference type="PRINTS" id="PR00344">
    <property type="entry name" value="BCTRLSENSOR"/>
</dbReference>
<comment type="catalytic activity">
    <reaction evidence="1">
        <text>ATP + protein L-histidine = ADP + protein N-phospho-L-histidine.</text>
        <dbReference type="EC" id="2.7.13.3"/>
    </reaction>
</comment>
<evidence type="ECO:0000256" key="17">
    <source>
        <dbReference type="ARBA" id="ARBA00023012"/>
    </source>
</evidence>
<dbReference type="GO" id="GO:0004721">
    <property type="term" value="F:phosphoprotein phosphatase activity"/>
    <property type="evidence" value="ECO:0007669"/>
    <property type="project" value="UniProtKB-KW"/>
</dbReference>
<dbReference type="Pfam" id="PF02518">
    <property type="entry name" value="HATPase_c"/>
    <property type="match status" value="1"/>
</dbReference>
<dbReference type="InterPro" id="IPR003660">
    <property type="entry name" value="HAMP_dom"/>
</dbReference>
<evidence type="ECO:0000256" key="8">
    <source>
        <dbReference type="ARBA" id="ARBA00022679"/>
    </source>
</evidence>
<dbReference type="SMART" id="SM00387">
    <property type="entry name" value="HATPase_c"/>
    <property type="match status" value="1"/>
</dbReference>
<keyword evidence="20" id="KW-0464">Manganese</keyword>
<evidence type="ECO:0000256" key="16">
    <source>
        <dbReference type="ARBA" id="ARBA00022989"/>
    </source>
</evidence>
<keyword evidence="17" id="KW-0902">Two-component regulatory system</keyword>
<evidence type="ECO:0000256" key="7">
    <source>
        <dbReference type="ARBA" id="ARBA00022553"/>
    </source>
</evidence>
<evidence type="ECO:0000256" key="3">
    <source>
        <dbReference type="ARBA" id="ARBA00001946"/>
    </source>
</evidence>
<evidence type="ECO:0000259" key="25">
    <source>
        <dbReference type="PROSITE" id="PS50885"/>
    </source>
</evidence>
<keyword evidence="8 26" id="KW-0808">Transferase</keyword>
<dbReference type="PANTHER" id="PTHR44936:SF9">
    <property type="entry name" value="SENSOR PROTEIN CREC"/>
    <property type="match status" value="1"/>
</dbReference>
<reference evidence="26" key="1">
    <citation type="submission" date="2019-11" db="EMBL/GenBank/DDBJ databases">
        <authorList>
            <person name="Feng L."/>
        </authorList>
    </citation>
    <scope>NUCLEOTIDE SEQUENCE</scope>
    <source>
        <strain evidence="26">AodontolyticusLFYP35</strain>
    </source>
</reference>
<comment type="cofactor">
    <cofactor evidence="2">
        <name>Mn(2+)</name>
        <dbReference type="ChEBI" id="CHEBI:29035"/>
    </cofactor>
</comment>
<dbReference type="PROSITE" id="PS50109">
    <property type="entry name" value="HIS_KIN"/>
    <property type="match status" value="1"/>
</dbReference>
<dbReference type="InterPro" id="IPR036890">
    <property type="entry name" value="HATPase_C_sf"/>
</dbReference>
<evidence type="ECO:0000256" key="19">
    <source>
        <dbReference type="ARBA" id="ARBA00023026"/>
    </source>
</evidence>
<dbReference type="GO" id="GO:0000155">
    <property type="term" value="F:phosphorelay sensor kinase activity"/>
    <property type="evidence" value="ECO:0007669"/>
    <property type="project" value="InterPro"/>
</dbReference>
<dbReference type="SUPFAM" id="SSF55874">
    <property type="entry name" value="ATPase domain of HSP90 chaperone/DNA topoisomerase II/histidine kinase"/>
    <property type="match status" value="1"/>
</dbReference>
<dbReference type="InterPro" id="IPR003661">
    <property type="entry name" value="HisK_dim/P_dom"/>
</dbReference>
<keyword evidence="15" id="KW-0904">Protein phosphatase</keyword>
<keyword evidence="11 26" id="KW-0418">Kinase</keyword>
<evidence type="ECO:0000256" key="14">
    <source>
        <dbReference type="ARBA" id="ARBA00022842"/>
    </source>
</evidence>
<proteinExistence type="predicted"/>
<dbReference type="SMART" id="SM00388">
    <property type="entry name" value="HisKA"/>
    <property type="match status" value="1"/>
</dbReference>
<dbReference type="PANTHER" id="PTHR44936">
    <property type="entry name" value="SENSOR PROTEIN CREC"/>
    <property type="match status" value="1"/>
</dbReference>
<gene>
    <name evidence="26" type="primary">arlS</name>
    <name evidence="26" type="ORF">AOLFYP35_01104</name>
</gene>
<dbReference type="InterPro" id="IPR005467">
    <property type="entry name" value="His_kinase_dom"/>
</dbReference>
<evidence type="ECO:0000256" key="10">
    <source>
        <dbReference type="ARBA" id="ARBA00022741"/>
    </source>
</evidence>
<accession>A0A6N2SZR3</accession>
<keyword evidence="14" id="KW-0460">Magnesium</keyword>
<keyword evidence="6" id="KW-1003">Cell membrane</keyword>
<keyword evidence="9 23" id="KW-0812">Transmembrane</keyword>
<comment type="cofactor">
    <cofactor evidence="3">
        <name>Mg(2+)</name>
        <dbReference type="ChEBI" id="CHEBI:18420"/>
    </cofactor>
</comment>
<dbReference type="Gene3D" id="1.10.287.130">
    <property type="match status" value="1"/>
</dbReference>
<evidence type="ECO:0000259" key="24">
    <source>
        <dbReference type="PROSITE" id="PS50109"/>
    </source>
</evidence>
<keyword evidence="16 23" id="KW-1133">Transmembrane helix</keyword>
<name>A0A6N2SZR3_9ACTO</name>
<evidence type="ECO:0000256" key="20">
    <source>
        <dbReference type="ARBA" id="ARBA00023211"/>
    </source>
</evidence>
<keyword evidence="23" id="KW-0472">Membrane</keyword>
<evidence type="ECO:0000313" key="26">
    <source>
        <dbReference type="EMBL" id="VYS98656.1"/>
    </source>
</evidence>
<dbReference type="SMART" id="SM00304">
    <property type="entry name" value="HAMP"/>
    <property type="match status" value="1"/>
</dbReference>
<dbReference type="CDD" id="cd00082">
    <property type="entry name" value="HisKA"/>
    <property type="match status" value="1"/>
</dbReference>
<dbReference type="EC" id="2.7.13.3" evidence="5"/>
<dbReference type="InterPro" id="IPR003594">
    <property type="entry name" value="HATPase_dom"/>
</dbReference>
<evidence type="ECO:0000256" key="21">
    <source>
        <dbReference type="ARBA" id="ARBA00040454"/>
    </source>
</evidence>
<keyword evidence="19" id="KW-0843">Virulence</keyword>
<dbReference type="InterPro" id="IPR036097">
    <property type="entry name" value="HisK_dim/P_sf"/>
</dbReference>
<dbReference type="GO" id="GO:0005524">
    <property type="term" value="F:ATP binding"/>
    <property type="evidence" value="ECO:0007669"/>
    <property type="project" value="UniProtKB-KW"/>
</dbReference>
<evidence type="ECO:0000256" key="9">
    <source>
        <dbReference type="ARBA" id="ARBA00022692"/>
    </source>
</evidence>
<dbReference type="AlphaFoldDB" id="A0A6N2SZR3"/>
<dbReference type="Pfam" id="PF00512">
    <property type="entry name" value="HisKA"/>
    <property type="match status" value="1"/>
</dbReference>
<keyword evidence="18" id="KW-0346">Stress response</keyword>
<evidence type="ECO:0000256" key="1">
    <source>
        <dbReference type="ARBA" id="ARBA00000085"/>
    </source>
</evidence>
<evidence type="ECO:0000256" key="11">
    <source>
        <dbReference type="ARBA" id="ARBA00022777"/>
    </source>
</evidence>
<feature type="domain" description="Histidine kinase" evidence="24">
    <location>
        <begin position="215"/>
        <end position="417"/>
    </location>
</feature>